<reference evidence="1 2" key="1">
    <citation type="submission" date="2018-12" db="EMBL/GenBank/DDBJ databases">
        <authorList>
            <person name="Li K."/>
        </authorList>
    </citation>
    <scope>NUCLEOTIDE SEQUENCE [LARGE SCALE GENOMIC DNA]</scope>
    <source>
        <strain evidence="2">CR22</strain>
    </source>
</reference>
<dbReference type="KEGG" id="saqu:EJC51_21375"/>
<proteinExistence type="predicted"/>
<dbReference type="EMBL" id="CP034463">
    <property type="protein sequence ID" value="AZP18415.1"/>
    <property type="molecule type" value="Genomic_DNA"/>
</dbReference>
<sequence>MTDVDVADLWFELPAGFVEFDLAEDPESRMLRMADAVDTLFTDATPEQKFSLVISGEHVLTTMIAAGAAHVSSCLLRMPGDEPSQATLCVLVERPATGPEVQDRQAAARRTAAQWRELHPDAEVGLVMLPYGICALCVREQHLAVPGALFGLPDPVPATVRQAEVWVPLKTGPGAVLFVLTTQDVRHWAQYVDVLSGIVKSISEERV</sequence>
<keyword evidence="2" id="KW-1185">Reference proteome</keyword>
<gene>
    <name evidence="1" type="ORF">EJC51_21375</name>
</gene>
<dbReference type="Proteomes" id="UP000280197">
    <property type="component" value="Chromosome"/>
</dbReference>
<accession>A0A3Q9C123</accession>
<evidence type="ECO:0000313" key="2">
    <source>
        <dbReference type="Proteomes" id="UP000280197"/>
    </source>
</evidence>
<organism evidence="1 2">
    <name type="scientific">Streptomyces aquilus</name>
    <dbReference type="NCBI Taxonomy" id="2548456"/>
    <lineage>
        <taxon>Bacteria</taxon>
        <taxon>Bacillati</taxon>
        <taxon>Actinomycetota</taxon>
        <taxon>Actinomycetes</taxon>
        <taxon>Kitasatosporales</taxon>
        <taxon>Streptomycetaceae</taxon>
        <taxon>Streptomyces</taxon>
    </lineage>
</organism>
<protein>
    <submittedName>
        <fullName evidence="1">Uncharacterized protein</fullName>
    </submittedName>
</protein>
<name>A0A3Q9C123_9ACTN</name>
<dbReference type="AlphaFoldDB" id="A0A3Q9C123"/>
<evidence type="ECO:0000313" key="1">
    <source>
        <dbReference type="EMBL" id="AZP18415.1"/>
    </source>
</evidence>
<dbReference type="RefSeq" id="WP_126272562.1">
    <property type="nucleotide sequence ID" value="NZ_CP034463.1"/>
</dbReference>